<evidence type="ECO:0000313" key="1">
    <source>
        <dbReference type="EMBL" id="MBC2398826.1"/>
    </source>
</evidence>
<dbReference type="EMBL" id="JAAZWO010000018">
    <property type="protein sequence ID" value="MBC2398826.1"/>
    <property type="molecule type" value="Genomic_DNA"/>
</dbReference>
<name>A0A923EBT4_CLOTT</name>
<comment type="caution">
    <text evidence="1">The sequence shown here is derived from an EMBL/GenBank/DDBJ whole genome shotgun (WGS) entry which is preliminary data.</text>
</comment>
<evidence type="ECO:0000313" key="2">
    <source>
        <dbReference type="Proteomes" id="UP000563151"/>
    </source>
</evidence>
<protein>
    <submittedName>
        <fullName evidence="1">Uncharacterized protein</fullName>
    </submittedName>
</protein>
<dbReference type="AlphaFoldDB" id="A0A923EBT4"/>
<proteinExistence type="predicted"/>
<organism evidence="1 2">
    <name type="scientific">Clostridium tetanomorphum</name>
    <dbReference type="NCBI Taxonomy" id="1553"/>
    <lineage>
        <taxon>Bacteria</taxon>
        <taxon>Bacillati</taxon>
        <taxon>Bacillota</taxon>
        <taxon>Clostridia</taxon>
        <taxon>Eubacteriales</taxon>
        <taxon>Clostridiaceae</taxon>
        <taxon>Clostridium</taxon>
    </lineage>
</organism>
<sequence>MKILLRSLLFFTNGRLLILPGGLKSESGLKLMIQMVCAVFSIENCIL</sequence>
<gene>
    <name evidence="1" type="ORF">HGG79_13740</name>
</gene>
<reference evidence="1 2" key="1">
    <citation type="submission" date="2020-04" db="EMBL/GenBank/DDBJ databases">
        <title>Genomic insights into acetone-butanol-ethanol (ABE) fermentation by sequencing solventogenic clostridia strains.</title>
        <authorList>
            <person name="Brown S."/>
        </authorList>
    </citation>
    <scope>NUCLEOTIDE SEQUENCE [LARGE SCALE GENOMIC DNA]</scope>
    <source>
        <strain evidence="1 2">DJ011</strain>
    </source>
</reference>
<dbReference type="RefSeq" id="WP_156950273.1">
    <property type="nucleotide sequence ID" value="NZ_JAAZWO010000018.1"/>
</dbReference>
<keyword evidence="2" id="KW-1185">Reference proteome</keyword>
<dbReference type="Proteomes" id="UP000563151">
    <property type="component" value="Unassembled WGS sequence"/>
</dbReference>
<accession>A0A923EBT4</accession>